<feature type="domain" description="HTH LytTR-type" evidence="1">
    <location>
        <begin position="18"/>
        <end position="120"/>
    </location>
</feature>
<dbReference type="PROSITE" id="PS50930">
    <property type="entry name" value="HTH_LYTTR"/>
    <property type="match status" value="1"/>
</dbReference>
<reference evidence="2 3" key="1">
    <citation type="submission" date="2021-05" db="EMBL/GenBank/DDBJ databases">
        <title>A Polyphasic approach of four new species of the genus Ohtaekwangia: Ohtaekwangia histidinii sp. nov., Ohtaekwangia cretensis sp. nov., Ohtaekwangia indiensis sp. nov., Ohtaekwangia reichenbachii sp. nov. from diverse environment.</title>
        <authorList>
            <person name="Octaviana S."/>
        </authorList>
    </citation>
    <scope>NUCLEOTIDE SEQUENCE [LARGE SCALE GENOMIC DNA]</scope>
    <source>
        <strain evidence="2 3">PWU4</strain>
    </source>
</reference>
<dbReference type="Pfam" id="PF04397">
    <property type="entry name" value="LytTR"/>
    <property type="match status" value="1"/>
</dbReference>
<evidence type="ECO:0000259" key="1">
    <source>
        <dbReference type="PROSITE" id="PS50930"/>
    </source>
</evidence>
<proteinExistence type="predicted"/>
<name>A0AAP2GRC0_9BACT</name>
<dbReference type="GO" id="GO:0000156">
    <property type="term" value="F:phosphorelay response regulator activity"/>
    <property type="evidence" value="ECO:0007669"/>
    <property type="project" value="InterPro"/>
</dbReference>
<dbReference type="SMART" id="SM00850">
    <property type="entry name" value="LytTR"/>
    <property type="match status" value="1"/>
</dbReference>
<evidence type="ECO:0000313" key="3">
    <source>
        <dbReference type="Proteomes" id="UP001319200"/>
    </source>
</evidence>
<dbReference type="Gene3D" id="2.40.50.1020">
    <property type="entry name" value="LytTr DNA-binding domain"/>
    <property type="match status" value="1"/>
</dbReference>
<dbReference type="GO" id="GO:0003677">
    <property type="term" value="F:DNA binding"/>
    <property type="evidence" value="ECO:0007669"/>
    <property type="project" value="InterPro"/>
</dbReference>
<dbReference type="EMBL" id="JAHESF010000030">
    <property type="protein sequence ID" value="MBT1699850.1"/>
    <property type="molecule type" value="Genomic_DNA"/>
</dbReference>
<dbReference type="Proteomes" id="UP001319200">
    <property type="component" value="Unassembled WGS sequence"/>
</dbReference>
<protein>
    <submittedName>
        <fullName evidence="2">LytTR family transcriptional regulator</fullName>
    </submittedName>
</protein>
<dbReference type="InterPro" id="IPR046947">
    <property type="entry name" value="LytR-like"/>
</dbReference>
<accession>A0AAP2GRC0</accession>
<evidence type="ECO:0000313" key="2">
    <source>
        <dbReference type="EMBL" id="MBT1699850.1"/>
    </source>
</evidence>
<dbReference type="PANTHER" id="PTHR37299:SF1">
    <property type="entry name" value="STAGE 0 SPORULATION PROTEIN A HOMOLOG"/>
    <property type="match status" value="1"/>
</dbReference>
<dbReference type="InterPro" id="IPR007492">
    <property type="entry name" value="LytTR_DNA-bd_dom"/>
</dbReference>
<dbReference type="AlphaFoldDB" id="A0AAP2GRC0"/>
<organism evidence="2 3">
    <name type="scientific">Chryseosolibacter histidini</name>
    <dbReference type="NCBI Taxonomy" id="2782349"/>
    <lineage>
        <taxon>Bacteria</taxon>
        <taxon>Pseudomonadati</taxon>
        <taxon>Bacteroidota</taxon>
        <taxon>Cytophagia</taxon>
        <taxon>Cytophagales</taxon>
        <taxon>Chryseotaleaceae</taxon>
        <taxon>Chryseosolibacter</taxon>
    </lineage>
</organism>
<keyword evidence="3" id="KW-1185">Reference proteome</keyword>
<comment type="caution">
    <text evidence="2">The sequence shown here is derived from an EMBL/GenBank/DDBJ whole genome shotgun (WGS) entry which is preliminary data.</text>
</comment>
<gene>
    <name evidence="2" type="ORF">KK083_23385</name>
</gene>
<sequence>MTAVVSVPGSSKGQVLRIGLPSLNGFYFIEIQDIIRFRSESNYTVLYSHQKQYLITRTLKSIEETLRGYNFFRIHKSHLVNLDQVVEYSRAGRGNLVMADQANLPISRFVKAHLEERLLLI</sequence>
<dbReference type="PANTHER" id="PTHR37299">
    <property type="entry name" value="TRANSCRIPTIONAL REGULATOR-RELATED"/>
    <property type="match status" value="1"/>
</dbReference>